<evidence type="ECO:0000259" key="2">
    <source>
        <dbReference type="Pfam" id="PF01757"/>
    </source>
</evidence>
<gene>
    <name evidence="3" type="ORF">AWU67_12715</name>
</gene>
<dbReference type="PANTHER" id="PTHR23028">
    <property type="entry name" value="ACETYLTRANSFERASE"/>
    <property type="match status" value="1"/>
</dbReference>
<feature type="transmembrane region" description="Helical" evidence="1">
    <location>
        <begin position="212"/>
        <end position="231"/>
    </location>
</feature>
<feature type="transmembrane region" description="Helical" evidence="1">
    <location>
        <begin position="268"/>
        <end position="287"/>
    </location>
</feature>
<dbReference type="Proteomes" id="UP000058305">
    <property type="component" value="Chromosome"/>
</dbReference>
<evidence type="ECO:0000256" key="1">
    <source>
        <dbReference type="SAM" id="Phobius"/>
    </source>
</evidence>
<dbReference type="KEGG" id="mvd:AWU67_12715"/>
<reference evidence="4" key="2">
    <citation type="submission" date="2016-01" db="EMBL/GenBank/DDBJ databases">
        <title>First complete genome sequence of a species in the genus Microterricola, an extremophilic cold active enzyme producing strain ERGS5:02 isolated from Sikkim Himalaya.</title>
        <authorList>
            <person name="Kumar R."/>
            <person name="Singh D."/>
            <person name="Swarnkar M.K."/>
        </authorList>
    </citation>
    <scope>NUCLEOTIDE SEQUENCE [LARGE SCALE GENOMIC DNA]</scope>
    <source>
        <strain evidence="4">ERGS5:02</strain>
    </source>
</reference>
<accession>A0A0X8E4J9</accession>
<dbReference type="InterPro" id="IPR050879">
    <property type="entry name" value="Acyltransferase_3"/>
</dbReference>
<feature type="transmembrane region" description="Helical" evidence="1">
    <location>
        <begin position="237"/>
        <end position="256"/>
    </location>
</feature>
<feature type="transmembrane region" description="Helical" evidence="1">
    <location>
        <begin position="132"/>
        <end position="152"/>
    </location>
</feature>
<dbReference type="RefSeq" id="WP_067229685.1">
    <property type="nucleotide sequence ID" value="NZ_CP014145.1"/>
</dbReference>
<proteinExistence type="predicted"/>
<organism evidence="3 4">
    <name type="scientific">Microterricola viridarii</name>
    <dbReference type="NCBI Taxonomy" id="412690"/>
    <lineage>
        <taxon>Bacteria</taxon>
        <taxon>Bacillati</taxon>
        <taxon>Actinomycetota</taxon>
        <taxon>Actinomycetes</taxon>
        <taxon>Micrococcales</taxon>
        <taxon>Microbacteriaceae</taxon>
        <taxon>Microterricola</taxon>
    </lineage>
</organism>
<feature type="domain" description="Acyltransferase 3" evidence="2">
    <location>
        <begin position="12"/>
        <end position="314"/>
    </location>
</feature>
<dbReference type="Pfam" id="PF01757">
    <property type="entry name" value="Acyl_transf_3"/>
    <property type="match status" value="1"/>
</dbReference>
<keyword evidence="1" id="KW-1133">Transmembrane helix</keyword>
<feature type="transmembrane region" description="Helical" evidence="1">
    <location>
        <begin position="35"/>
        <end position="55"/>
    </location>
</feature>
<dbReference type="GO" id="GO:0016747">
    <property type="term" value="F:acyltransferase activity, transferring groups other than amino-acyl groups"/>
    <property type="evidence" value="ECO:0007669"/>
    <property type="project" value="InterPro"/>
</dbReference>
<dbReference type="GO" id="GO:0016020">
    <property type="term" value="C:membrane"/>
    <property type="evidence" value="ECO:0007669"/>
    <property type="project" value="TreeGrafter"/>
</dbReference>
<keyword evidence="4" id="KW-1185">Reference proteome</keyword>
<dbReference type="EMBL" id="CP014145">
    <property type="protein sequence ID" value="AMB59587.1"/>
    <property type="molecule type" value="Genomic_DNA"/>
</dbReference>
<feature type="transmembrane region" description="Helical" evidence="1">
    <location>
        <begin position="75"/>
        <end position="93"/>
    </location>
</feature>
<protein>
    <recommendedName>
        <fullName evidence="2">Acyltransferase 3 domain-containing protein</fullName>
    </recommendedName>
</protein>
<dbReference type="GO" id="GO:0000271">
    <property type="term" value="P:polysaccharide biosynthetic process"/>
    <property type="evidence" value="ECO:0007669"/>
    <property type="project" value="TreeGrafter"/>
</dbReference>
<feature type="transmembrane region" description="Helical" evidence="1">
    <location>
        <begin position="184"/>
        <end position="203"/>
    </location>
</feature>
<feature type="transmembrane region" description="Helical" evidence="1">
    <location>
        <begin position="299"/>
        <end position="320"/>
    </location>
</feature>
<evidence type="ECO:0000313" key="3">
    <source>
        <dbReference type="EMBL" id="AMB59587.1"/>
    </source>
</evidence>
<dbReference type="OrthoDB" id="3404679at2"/>
<reference evidence="3 4" key="1">
    <citation type="journal article" date="2016" name="J. Biotechnol.">
        <title>First complete genome sequence of a species in the genus Microterricola, an extremophilic cold active enzyme producing bacterial strain ERGS5:02 isolated from Sikkim Himalaya.</title>
        <authorList>
            <person name="Himanshu"/>
            <person name="Swarnkar M.K."/>
            <person name="Singh D."/>
            <person name="Kumar R."/>
        </authorList>
    </citation>
    <scope>NUCLEOTIDE SEQUENCE [LARGE SCALE GENOMIC DNA]</scope>
    <source>
        <strain evidence="3 4">ERGS5:02</strain>
    </source>
</reference>
<dbReference type="InterPro" id="IPR002656">
    <property type="entry name" value="Acyl_transf_3_dom"/>
</dbReference>
<evidence type="ECO:0000313" key="4">
    <source>
        <dbReference type="Proteomes" id="UP000058305"/>
    </source>
</evidence>
<sequence length="345" mass="38125">MRGRSLPHTPTLDGIRAIAVLTVFAHHVFPWSGIPGLGVDVFFAISGWLITRILLREFDKNGKINLGKFYAKRALRLYPPLLVTVATFLLLWFTQGQPFTKVLESSAWSLTYLSNIAMTAGWSQVLHLAHTWSLAMEEQFYVIWPLVLILMLTLKMPRGLMLTLLGVGTAISFASWVLLPDQPFNPISRAGAMLVGCAVAILVEKKPWQNTPIAYIAALAITGVVFAHTFADFNYTATTWIVIGLTPLVILHAAFGQSFITRLLSAPWLVYIGVISYEIYLWHYPIFRAVRDTGDFTGAQVGLITLILTLTASALSHMVLAKPIAKFRARIDSPKPAPEAVLVPA</sequence>
<dbReference type="AlphaFoldDB" id="A0A0X8E4J9"/>
<name>A0A0X8E4J9_9MICO</name>
<keyword evidence="1" id="KW-0812">Transmembrane</keyword>
<keyword evidence="1" id="KW-0472">Membrane</keyword>
<dbReference type="PANTHER" id="PTHR23028:SF53">
    <property type="entry name" value="ACYL_TRANSF_3 DOMAIN-CONTAINING PROTEIN"/>
    <property type="match status" value="1"/>
</dbReference>